<organism evidence="1 2">
    <name type="scientific">Leptospira interrogans serovar Manilae</name>
    <dbReference type="NCBI Taxonomy" id="214675"/>
    <lineage>
        <taxon>Bacteria</taxon>
        <taxon>Pseudomonadati</taxon>
        <taxon>Spirochaetota</taxon>
        <taxon>Spirochaetia</taxon>
        <taxon>Leptospirales</taxon>
        <taxon>Leptospiraceae</taxon>
        <taxon>Leptospira</taxon>
    </lineage>
</organism>
<protein>
    <submittedName>
        <fullName evidence="1">Uncharacterized protein</fullName>
    </submittedName>
</protein>
<dbReference type="EMBL" id="OEJX01000056">
    <property type="protein sequence ID" value="SOR63051.1"/>
    <property type="molecule type" value="Genomic_DNA"/>
</dbReference>
<comment type="caution">
    <text evidence="1">The sequence shown here is derived from an EMBL/GenBank/DDBJ whole genome shotgun (WGS) entry which is preliminary data.</text>
</comment>
<dbReference type="AlphaFoldDB" id="A0AAQ1P097"/>
<accession>A0AAQ1P097</accession>
<gene>
    <name evidence="1" type="ORF">LMANV2_60072</name>
</gene>
<sequence>MPTLIIFNWTTTLFESYRFQLDNNRKIEISWKRSTETVLLIEL</sequence>
<dbReference type="Proteomes" id="UP000234460">
    <property type="component" value="Chromosome LMANV2"/>
</dbReference>
<evidence type="ECO:0000313" key="2">
    <source>
        <dbReference type="Proteomes" id="UP000234460"/>
    </source>
</evidence>
<reference evidence="1 2" key="1">
    <citation type="submission" date="2017-11" db="EMBL/GenBank/DDBJ databases">
        <authorList>
            <person name="Lechat P."/>
        </authorList>
    </citation>
    <scope>NUCLEOTIDE SEQUENCE [LARGE SCALE GENOMIC DNA]</scope>
    <source>
        <strain evidence="1">L495</strain>
    </source>
</reference>
<evidence type="ECO:0000313" key="1">
    <source>
        <dbReference type="EMBL" id="SOR63051.1"/>
    </source>
</evidence>
<name>A0AAQ1P097_LEPIR</name>
<proteinExistence type="predicted"/>